<dbReference type="OrthoDB" id="9795302at2"/>
<evidence type="ECO:0000256" key="3">
    <source>
        <dbReference type="ARBA" id="ARBA00023014"/>
    </source>
</evidence>
<reference evidence="5 6" key="1">
    <citation type="submission" date="2014-07" db="EMBL/GenBank/DDBJ databases">
        <title>Draft genome of Clostridium celerecrescens 152B isolated from sediments associated with methane hydrate from Krishna Godavari basin.</title>
        <authorList>
            <person name="Honkalas V.S."/>
            <person name="Dabir A.P."/>
            <person name="Arora P."/>
            <person name="Dhakephalkar P.K."/>
        </authorList>
    </citation>
    <scope>NUCLEOTIDE SEQUENCE [LARGE SCALE GENOMIC DNA]</scope>
    <source>
        <strain evidence="5 6">152B</strain>
    </source>
</reference>
<dbReference type="GO" id="GO:0051536">
    <property type="term" value="F:iron-sulfur cluster binding"/>
    <property type="evidence" value="ECO:0007669"/>
    <property type="project" value="UniProtKB-KW"/>
</dbReference>
<dbReference type="Proteomes" id="UP000028525">
    <property type="component" value="Unassembled WGS sequence"/>
</dbReference>
<dbReference type="InterPro" id="IPR009051">
    <property type="entry name" value="Helical_ferredxn"/>
</dbReference>
<evidence type="ECO:0000313" key="5">
    <source>
        <dbReference type="EMBL" id="KEZ91824.1"/>
    </source>
</evidence>
<keyword evidence="3" id="KW-0411">Iron-sulfur</keyword>
<dbReference type="InterPro" id="IPR017900">
    <property type="entry name" value="4Fe4S_Fe_S_CS"/>
</dbReference>
<gene>
    <name evidence="5" type="ORF">IO98_01200</name>
</gene>
<dbReference type="Pfam" id="PF17179">
    <property type="entry name" value="Fer4_22"/>
    <property type="match status" value="1"/>
</dbReference>
<protein>
    <submittedName>
        <fullName evidence="5">4Fe-4S ferredoxin</fullName>
    </submittedName>
</protein>
<dbReference type="RefSeq" id="WP_038277425.1">
    <property type="nucleotide sequence ID" value="NZ_JPME01000002.1"/>
</dbReference>
<dbReference type="AlphaFoldDB" id="A0A084JS90"/>
<comment type="caution">
    <text evidence="5">The sequence shown here is derived from an EMBL/GenBank/DDBJ whole genome shotgun (WGS) entry which is preliminary data.</text>
</comment>
<dbReference type="PANTHER" id="PTHR40447:SF1">
    <property type="entry name" value="ANAEROBIC SULFITE REDUCTASE SUBUNIT A"/>
    <property type="match status" value="1"/>
</dbReference>
<organism evidence="5 6">
    <name type="scientific">Lacrimispora celerecrescens</name>
    <dbReference type="NCBI Taxonomy" id="29354"/>
    <lineage>
        <taxon>Bacteria</taxon>
        <taxon>Bacillati</taxon>
        <taxon>Bacillota</taxon>
        <taxon>Clostridia</taxon>
        <taxon>Lachnospirales</taxon>
        <taxon>Lachnospiraceae</taxon>
        <taxon>Lacrimispora</taxon>
    </lineage>
</organism>
<dbReference type="PROSITE" id="PS00198">
    <property type="entry name" value="4FE4S_FER_1"/>
    <property type="match status" value="2"/>
</dbReference>
<dbReference type="EMBL" id="JPME01000002">
    <property type="protein sequence ID" value="KEZ91824.1"/>
    <property type="molecule type" value="Genomic_DNA"/>
</dbReference>
<name>A0A084JS90_9FIRM</name>
<keyword evidence="6" id="KW-1185">Reference proteome</keyword>
<dbReference type="STRING" id="29354.IO98_01200"/>
<accession>A0A084JS90</accession>
<evidence type="ECO:0000313" key="6">
    <source>
        <dbReference type="Proteomes" id="UP000028525"/>
    </source>
</evidence>
<sequence length="348" mass="39519">MLKMPLKCLDALFLELSKEHQVFAPMEKAGSVSFFPWKEGDTVCLDTLLTDHSPKSFFFPQSETLYRARREEGSLSIVPEEAEEISSVYFGVRACDRRSFEILDRVFLSTPCDSCYESKRRNGYVVTLACENPEDTCFCQTFGIDPAWPGGDVSVWIADGDLYWKSLTEKGEALTELVEGLFEAGDHEKAEEEKAKIRKKLEALPLKDLSLGRFEHPDSAMDLFESEQWETLSDTCLGCGICTFLCPTCQCYDICDYDTGHEIRKFRCWDSCMYPGFTEMSHGNNRNSQMQRFRQRFMHKLVYFPENNGGVYSCVGCGRCLRKCPSSLNIVRVIKAIGESDAEGGNDE</sequence>
<dbReference type="GO" id="GO:0046872">
    <property type="term" value="F:metal ion binding"/>
    <property type="evidence" value="ECO:0007669"/>
    <property type="project" value="UniProtKB-KW"/>
</dbReference>
<keyword evidence="2" id="KW-0408">Iron</keyword>
<evidence type="ECO:0000259" key="4">
    <source>
        <dbReference type="PROSITE" id="PS51379"/>
    </source>
</evidence>
<feature type="domain" description="4Fe-4S ferredoxin-type" evidence="4">
    <location>
        <begin position="227"/>
        <end position="257"/>
    </location>
</feature>
<dbReference type="InterPro" id="IPR017896">
    <property type="entry name" value="4Fe4S_Fe-S-bd"/>
</dbReference>
<evidence type="ECO:0000256" key="2">
    <source>
        <dbReference type="ARBA" id="ARBA00023004"/>
    </source>
</evidence>
<dbReference type="SUPFAM" id="SSF46548">
    <property type="entry name" value="alpha-helical ferredoxin"/>
    <property type="match status" value="1"/>
</dbReference>
<dbReference type="PANTHER" id="PTHR40447">
    <property type="entry name" value="ANAEROBIC SULFITE REDUCTASE SUBUNIT A"/>
    <property type="match status" value="1"/>
</dbReference>
<proteinExistence type="predicted"/>
<keyword evidence="1" id="KW-0479">Metal-binding</keyword>
<dbReference type="PROSITE" id="PS51379">
    <property type="entry name" value="4FE4S_FER_2"/>
    <property type="match status" value="2"/>
</dbReference>
<dbReference type="Gene3D" id="1.10.1060.10">
    <property type="entry name" value="Alpha-helical ferredoxin"/>
    <property type="match status" value="1"/>
</dbReference>
<evidence type="ECO:0000256" key="1">
    <source>
        <dbReference type="ARBA" id="ARBA00022723"/>
    </source>
</evidence>
<feature type="domain" description="4Fe-4S ferredoxin-type" evidence="4">
    <location>
        <begin position="303"/>
        <end position="336"/>
    </location>
</feature>